<keyword evidence="1" id="KW-0812">Transmembrane</keyword>
<dbReference type="EMBL" id="JAOZYB010000130">
    <property type="protein sequence ID" value="MEB3962195.1"/>
    <property type="molecule type" value="Genomic_DNA"/>
</dbReference>
<gene>
    <name evidence="2" type="ORF">OKJ48_18340</name>
</gene>
<protein>
    <submittedName>
        <fullName evidence="2">Uncharacterized protein</fullName>
    </submittedName>
</protein>
<evidence type="ECO:0000313" key="3">
    <source>
        <dbReference type="Proteomes" id="UP001352223"/>
    </source>
</evidence>
<dbReference type="RefSeq" id="WP_324769661.1">
    <property type="nucleotide sequence ID" value="NZ_BAAATS010000017.1"/>
</dbReference>
<proteinExistence type="predicted"/>
<evidence type="ECO:0000313" key="2">
    <source>
        <dbReference type="EMBL" id="MEB3962195.1"/>
    </source>
</evidence>
<name>A0ABU6CEB3_9ACTN</name>
<evidence type="ECO:0000256" key="1">
    <source>
        <dbReference type="SAM" id="Phobius"/>
    </source>
</evidence>
<feature type="transmembrane region" description="Helical" evidence="1">
    <location>
        <begin position="41"/>
        <end position="63"/>
    </location>
</feature>
<dbReference type="Proteomes" id="UP001352223">
    <property type="component" value="Unassembled WGS sequence"/>
</dbReference>
<keyword evidence="1" id="KW-1133">Transmembrane helix</keyword>
<organism evidence="2 3">
    <name type="scientific">Streptomyces kunmingensis</name>
    <dbReference type="NCBI Taxonomy" id="68225"/>
    <lineage>
        <taxon>Bacteria</taxon>
        <taxon>Bacillati</taxon>
        <taxon>Actinomycetota</taxon>
        <taxon>Actinomycetes</taxon>
        <taxon>Kitasatosporales</taxon>
        <taxon>Streptomycetaceae</taxon>
        <taxon>Streptomyces</taxon>
    </lineage>
</organism>
<comment type="caution">
    <text evidence="2">The sequence shown here is derived from an EMBL/GenBank/DDBJ whole genome shotgun (WGS) entry which is preliminary data.</text>
</comment>
<keyword evidence="1" id="KW-0472">Membrane</keyword>
<accession>A0ABU6CEB3</accession>
<keyword evidence="3" id="KW-1185">Reference proteome</keyword>
<reference evidence="2 3" key="1">
    <citation type="submission" date="2022-10" db="EMBL/GenBank/DDBJ databases">
        <authorList>
            <person name="Xie J."/>
            <person name="Shen N."/>
        </authorList>
    </citation>
    <scope>NUCLEOTIDE SEQUENCE [LARGE SCALE GENOMIC DNA]</scope>
    <source>
        <strain evidence="2 3">DSM 41681</strain>
    </source>
</reference>
<sequence length="77" mass="8047">MEAAAGCLTALAGLGAGLVVWWERAQGRVSRFEQAPDWRVFVIDLPLCTVGGIGVGALAGALVHRLLRARRTAPPGP</sequence>